<keyword evidence="7 14" id="KW-0456">Lyase</keyword>
<dbReference type="GO" id="GO:0019346">
    <property type="term" value="P:transsulfuration"/>
    <property type="evidence" value="ECO:0007669"/>
    <property type="project" value="InterPro"/>
</dbReference>
<evidence type="ECO:0000256" key="7">
    <source>
        <dbReference type="ARBA" id="ARBA00023239"/>
    </source>
</evidence>
<evidence type="ECO:0000313" key="14">
    <source>
        <dbReference type="EMBL" id="KAE9590673.1"/>
    </source>
</evidence>
<evidence type="ECO:0000256" key="1">
    <source>
        <dbReference type="ARBA" id="ARBA00001933"/>
    </source>
</evidence>
<keyword evidence="5 13" id="KW-0663">Pyridoxal phosphate</keyword>
<dbReference type="GO" id="GO:0071266">
    <property type="term" value="P:'de novo' L-methionine biosynthetic process"/>
    <property type="evidence" value="ECO:0007669"/>
    <property type="project" value="InterPro"/>
</dbReference>
<comment type="similarity">
    <text evidence="2 13">Belongs to the trans-sulfuration enzymes family.</text>
</comment>
<dbReference type="InterPro" id="IPR015422">
    <property type="entry name" value="PyrdxlP-dep_Trfase_small"/>
</dbReference>
<comment type="catalytic activity">
    <reaction evidence="10">
        <text>L,L-cystathionine + H2O = L-homocysteine + pyruvate + NH4(+)</text>
        <dbReference type="Rhea" id="RHEA:13965"/>
        <dbReference type="ChEBI" id="CHEBI:15361"/>
        <dbReference type="ChEBI" id="CHEBI:15377"/>
        <dbReference type="ChEBI" id="CHEBI:28938"/>
        <dbReference type="ChEBI" id="CHEBI:58161"/>
        <dbReference type="ChEBI" id="CHEBI:58199"/>
    </reaction>
    <physiologicalReaction direction="left-to-right" evidence="10">
        <dbReference type="Rhea" id="RHEA:13966"/>
    </physiologicalReaction>
</comment>
<organism evidence="14 15">
    <name type="scientific">Lupinus albus</name>
    <name type="common">White lupine</name>
    <name type="synonym">Lupinus termis</name>
    <dbReference type="NCBI Taxonomy" id="3870"/>
    <lineage>
        <taxon>Eukaryota</taxon>
        <taxon>Viridiplantae</taxon>
        <taxon>Streptophyta</taxon>
        <taxon>Embryophyta</taxon>
        <taxon>Tracheophyta</taxon>
        <taxon>Spermatophyta</taxon>
        <taxon>Magnoliopsida</taxon>
        <taxon>eudicotyledons</taxon>
        <taxon>Gunneridae</taxon>
        <taxon>Pentapetalae</taxon>
        <taxon>rosids</taxon>
        <taxon>fabids</taxon>
        <taxon>Fabales</taxon>
        <taxon>Fabaceae</taxon>
        <taxon>Papilionoideae</taxon>
        <taxon>50 kb inversion clade</taxon>
        <taxon>genistoids sensu lato</taxon>
        <taxon>core genistoids</taxon>
        <taxon>Genisteae</taxon>
        <taxon>Lupinus</taxon>
    </lineage>
</organism>
<name>A0A6A4NF21_LUPAL</name>
<dbReference type="Proteomes" id="UP000447434">
    <property type="component" value="Chromosome 20"/>
</dbReference>
<comment type="caution">
    <text evidence="14">The sequence shown here is derived from an EMBL/GenBank/DDBJ whole genome shotgun (WGS) entry which is preliminary data.</text>
</comment>
<evidence type="ECO:0000256" key="6">
    <source>
        <dbReference type="ARBA" id="ARBA00023167"/>
    </source>
</evidence>
<protein>
    <recommendedName>
        <fullName evidence="12">Cystathionine beta-lyase, chloroplastic</fullName>
        <ecNumber evidence="3">4.4.1.13</ecNumber>
    </recommendedName>
    <alternativeName>
        <fullName evidence="8">Cysteine-S-conjugate beta-lyase</fullName>
    </alternativeName>
</protein>
<evidence type="ECO:0000256" key="3">
    <source>
        <dbReference type="ARBA" id="ARBA00012224"/>
    </source>
</evidence>
<dbReference type="EC" id="4.4.1.13" evidence="3"/>
<dbReference type="PANTHER" id="PTHR11808">
    <property type="entry name" value="TRANS-SULFURATION ENZYME FAMILY MEMBER"/>
    <property type="match status" value="1"/>
</dbReference>
<dbReference type="Gene3D" id="3.90.1150.10">
    <property type="entry name" value="Aspartate Aminotransferase, domain 1"/>
    <property type="match status" value="1"/>
</dbReference>
<dbReference type="EMBL" id="WOCE01000020">
    <property type="protein sequence ID" value="KAE9590673.1"/>
    <property type="molecule type" value="Genomic_DNA"/>
</dbReference>
<dbReference type="AlphaFoldDB" id="A0A6A4NF21"/>
<dbReference type="Gene3D" id="3.40.640.10">
    <property type="entry name" value="Type I PLP-dependent aspartate aminotransferase-like (Major domain)"/>
    <property type="match status" value="1"/>
</dbReference>
<evidence type="ECO:0000256" key="4">
    <source>
        <dbReference type="ARBA" id="ARBA00022605"/>
    </source>
</evidence>
<dbReference type="GO" id="GO:0005737">
    <property type="term" value="C:cytoplasm"/>
    <property type="evidence" value="ECO:0007669"/>
    <property type="project" value="TreeGrafter"/>
</dbReference>
<evidence type="ECO:0000313" key="15">
    <source>
        <dbReference type="Proteomes" id="UP000447434"/>
    </source>
</evidence>
<comment type="subunit">
    <text evidence="11">Forms homodimers. May form homotetramers from two homodimers.</text>
</comment>
<keyword evidence="15" id="KW-1185">Reference proteome</keyword>
<dbReference type="FunFam" id="3.90.1150.10:FF:000013">
    <property type="entry name" value="Cystathionine beta-lyase"/>
    <property type="match status" value="1"/>
</dbReference>
<gene>
    <name evidence="14" type="ORF">Lalb_Chr20g0110151</name>
</gene>
<dbReference type="GO" id="GO:0047804">
    <property type="term" value="F:cysteine-S-conjugate beta-lyase activity"/>
    <property type="evidence" value="ECO:0007669"/>
    <property type="project" value="UniProtKB-EC"/>
</dbReference>
<dbReference type="PIRSF" id="PIRSF001434">
    <property type="entry name" value="CGS"/>
    <property type="match status" value="1"/>
</dbReference>
<proteinExistence type="inferred from homology"/>
<dbReference type="NCBIfam" id="TIGR01329">
    <property type="entry name" value="cysta_beta_ly_E"/>
    <property type="match status" value="1"/>
</dbReference>
<keyword evidence="4" id="KW-0028">Amino-acid biosynthesis</keyword>
<evidence type="ECO:0000256" key="9">
    <source>
        <dbReference type="ARBA" id="ARBA00049325"/>
    </source>
</evidence>
<dbReference type="Pfam" id="PF01053">
    <property type="entry name" value="Cys_Met_Meta_PP"/>
    <property type="match status" value="1"/>
</dbReference>
<comment type="catalytic activity">
    <reaction evidence="9">
        <text>an S-substituted L-cysteine + H2O = a thiol + pyruvate + NH4(+)</text>
        <dbReference type="Rhea" id="RHEA:18121"/>
        <dbReference type="ChEBI" id="CHEBI:15361"/>
        <dbReference type="ChEBI" id="CHEBI:15377"/>
        <dbReference type="ChEBI" id="CHEBI:28938"/>
        <dbReference type="ChEBI" id="CHEBI:29256"/>
        <dbReference type="ChEBI" id="CHEBI:58717"/>
        <dbReference type="EC" id="4.4.1.13"/>
    </reaction>
    <physiologicalReaction direction="left-to-right" evidence="9">
        <dbReference type="Rhea" id="RHEA:18122"/>
    </physiologicalReaction>
</comment>
<dbReference type="InterPro" id="IPR015421">
    <property type="entry name" value="PyrdxlP-dep_Trfase_major"/>
</dbReference>
<evidence type="ECO:0000256" key="2">
    <source>
        <dbReference type="ARBA" id="ARBA00009077"/>
    </source>
</evidence>
<sequence>MFSSSISLKPLFHSNAQITTGTNKWENLWFNKSSKFITNPVLFAKGFKVNCLVEREMNVGTSSMVDGEAGLLNEEVFVENETGETDISTMVMNFENKFDPYGSVNTPLYQTATFKQPSAIENGPYDYTRSGNPTRDALESLLAKLDKADRALCFTSGMAALSAVSHLVSTGEEIVAGDDLYGGSDRLLSQILPKAGVVVKRVNTSDLNEVASSIGPRTKLVWLESPTNPRLQISDIRKIAEMAHAHGALVLVDNSIMSPVLSQPLELGADIVMHSATKFISGHSDIMAGVLAVKGERLGKELYFLQNAEGSGLAPFDCWLCLRGIKTMALRVEKQQDNAQKIAEFLAAHPRVRKVNYAGLRDHPGRDIHYSQTKGAGSVLSFLTGSLALSKHVVETTKYFSITVSFGSVKSLISMPCFMSHASIPATVREARGLTEDLVRISVGIEDVNDLIADLENALSTGPL</sequence>
<comment type="cofactor">
    <cofactor evidence="1 13">
        <name>pyridoxal 5'-phosphate</name>
        <dbReference type="ChEBI" id="CHEBI:597326"/>
    </cofactor>
</comment>
<evidence type="ECO:0000256" key="5">
    <source>
        <dbReference type="ARBA" id="ARBA00022898"/>
    </source>
</evidence>
<evidence type="ECO:0000256" key="11">
    <source>
        <dbReference type="ARBA" id="ARBA00064715"/>
    </source>
</evidence>
<reference evidence="15" key="1">
    <citation type="journal article" date="2020" name="Nat. Commun.">
        <title>Genome sequence of the cluster root forming white lupin.</title>
        <authorList>
            <person name="Hufnagel B."/>
            <person name="Marques A."/>
            <person name="Soriano A."/>
            <person name="Marques L."/>
            <person name="Divol F."/>
            <person name="Doumas P."/>
            <person name="Sallet E."/>
            <person name="Mancinotti D."/>
            <person name="Carrere S."/>
            <person name="Marande W."/>
            <person name="Arribat S."/>
            <person name="Keller J."/>
            <person name="Huneau C."/>
            <person name="Blein T."/>
            <person name="Aime D."/>
            <person name="Laguerre M."/>
            <person name="Taylor J."/>
            <person name="Schubert V."/>
            <person name="Nelson M."/>
            <person name="Geu-Flores F."/>
            <person name="Crespi M."/>
            <person name="Gallardo-Guerrero K."/>
            <person name="Delaux P.-M."/>
            <person name="Salse J."/>
            <person name="Berges H."/>
            <person name="Guyot R."/>
            <person name="Gouzy J."/>
            <person name="Peret B."/>
        </authorList>
    </citation>
    <scope>NUCLEOTIDE SEQUENCE [LARGE SCALE GENOMIC DNA]</scope>
    <source>
        <strain evidence="15">cv. Amiga</strain>
    </source>
</reference>
<evidence type="ECO:0000256" key="8">
    <source>
        <dbReference type="ARBA" id="ARBA00047213"/>
    </source>
</evidence>
<dbReference type="InterPro" id="IPR054542">
    <property type="entry name" value="Cys_met_metab_PP"/>
</dbReference>
<evidence type="ECO:0000256" key="13">
    <source>
        <dbReference type="RuleBase" id="RU362118"/>
    </source>
</evidence>
<accession>A0A6A4NF21</accession>
<dbReference type="SUPFAM" id="SSF53383">
    <property type="entry name" value="PLP-dependent transferases"/>
    <property type="match status" value="1"/>
</dbReference>
<dbReference type="GO" id="GO:0030170">
    <property type="term" value="F:pyridoxal phosphate binding"/>
    <property type="evidence" value="ECO:0007669"/>
    <property type="project" value="InterPro"/>
</dbReference>
<dbReference type="CDD" id="cd00614">
    <property type="entry name" value="CGS_like"/>
    <property type="match status" value="1"/>
</dbReference>
<dbReference type="PANTHER" id="PTHR11808:SF50">
    <property type="entry name" value="CYSTATHIONINE BETA-LYASE"/>
    <property type="match status" value="1"/>
</dbReference>
<evidence type="ECO:0000256" key="12">
    <source>
        <dbReference type="ARBA" id="ARBA00073814"/>
    </source>
</evidence>
<dbReference type="InterPro" id="IPR000277">
    <property type="entry name" value="Cys/Met-Metab_PyrdxlP-dep_enz"/>
</dbReference>
<dbReference type="FunFam" id="3.40.640.10:FF:000009">
    <property type="entry name" value="Cystathionine gamma-synthase homolog"/>
    <property type="match status" value="1"/>
</dbReference>
<keyword evidence="6" id="KW-0486">Methionine biosynthesis</keyword>
<evidence type="ECO:0000256" key="10">
    <source>
        <dbReference type="ARBA" id="ARBA00052283"/>
    </source>
</evidence>
<dbReference type="OrthoDB" id="3512640at2759"/>
<dbReference type="InterPro" id="IPR006238">
    <property type="entry name" value="Cys_b_lyase_euk"/>
</dbReference>
<dbReference type="InterPro" id="IPR015424">
    <property type="entry name" value="PyrdxlP-dep_Trfase"/>
</dbReference>
<dbReference type="PROSITE" id="PS00868">
    <property type="entry name" value="CYS_MET_METAB_PP"/>
    <property type="match status" value="1"/>
</dbReference>